<dbReference type="PANTHER" id="PTHR36435:SF1">
    <property type="entry name" value="CAAX AMINO TERMINAL PROTEASE FAMILY PROTEIN"/>
    <property type="match status" value="1"/>
</dbReference>
<dbReference type="PANTHER" id="PTHR36435">
    <property type="entry name" value="SLR1288 PROTEIN"/>
    <property type="match status" value="1"/>
</dbReference>
<dbReference type="Proteomes" id="UP000005631">
    <property type="component" value="Chromosome"/>
</dbReference>
<keyword evidence="1" id="KW-0472">Membrane</keyword>
<dbReference type="HOGENOM" id="CLU_067776_1_0_10"/>
<evidence type="ECO:0000256" key="1">
    <source>
        <dbReference type="SAM" id="Phobius"/>
    </source>
</evidence>
<accession>G8R3G5</accession>
<dbReference type="GO" id="GO:0080120">
    <property type="term" value="P:CAAX-box protein maturation"/>
    <property type="evidence" value="ECO:0007669"/>
    <property type="project" value="UniProtKB-ARBA"/>
</dbReference>
<keyword evidence="3" id="KW-0378">Hydrolase</keyword>
<dbReference type="AlphaFoldDB" id="G8R3G5"/>
<dbReference type="InterPro" id="IPR003675">
    <property type="entry name" value="Rce1/LyrA-like_dom"/>
</dbReference>
<dbReference type="OrthoDB" id="9807747at2"/>
<dbReference type="RefSeq" id="WP_014202371.1">
    <property type="nucleotide sequence ID" value="NC_016599.1"/>
</dbReference>
<keyword evidence="1" id="KW-0812">Transmembrane</keyword>
<gene>
    <name evidence="3" type="ordered locus">Oweho_2045</name>
</gene>
<dbReference type="GO" id="GO:0004175">
    <property type="term" value="F:endopeptidase activity"/>
    <property type="evidence" value="ECO:0007669"/>
    <property type="project" value="UniProtKB-ARBA"/>
</dbReference>
<dbReference type="Pfam" id="PF02517">
    <property type="entry name" value="Rce1-like"/>
    <property type="match status" value="1"/>
</dbReference>
<feature type="transmembrane region" description="Helical" evidence="1">
    <location>
        <begin position="195"/>
        <end position="211"/>
    </location>
</feature>
<dbReference type="eggNOG" id="COG1266">
    <property type="taxonomic scope" value="Bacteria"/>
</dbReference>
<keyword evidence="1" id="KW-1133">Transmembrane helix</keyword>
<reference evidence="3 4" key="1">
    <citation type="journal article" date="2012" name="Stand. Genomic Sci.">
        <title>Genome sequence of the orange-pigmented seawater bacterium Owenweeksia hongkongensis type strain (UST20020801(T)).</title>
        <authorList>
            <person name="Riedel T."/>
            <person name="Held B."/>
            <person name="Nolan M."/>
            <person name="Lucas S."/>
            <person name="Lapidus A."/>
            <person name="Tice H."/>
            <person name="Del Rio T.G."/>
            <person name="Cheng J.F."/>
            <person name="Han C."/>
            <person name="Tapia R."/>
            <person name="Goodwin L.A."/>
            <person name="Pitluck S."/>
            <person name="Liolios K."/>
            <person name="Mavromatis K."/>
            <person name="Pagani I."/>
            <person name="Ivanova N."/>
            <person name="Mikhailova N."/>
            <person name="Pati A."/>
            <person name="Chen A."/>
            <person name="Palaniappan K."/>
            <person name="Rohde M."/>
            <person name="Tindall B.J."/>
            <person name="Detter J.C."/>
            <person name="Goker M."/>
            <person name="Woyke T."/>
            <person name="Bristow J."/>
            <person name="Eisen J.A."/>
            <person name="Markowitz V."/>
            <person name="Hugenholtz P."/>
            <person name="Klenk H.P."/>
            <person name="Kyrpides N.C."/>
        </authorList>
    </citation>
    <scope>NUCLEOTIDE SEQUENCE</scope>
    <source>
        <strain evidence="4">DSM 17368 / JCM 12287 / NRRL B-23963</strain>
    </source>
</reference>
<dbReference type="GO" id="GO:0006508">
    <property type="term" value="P:proteolysis"/>
    <property type="evidence" value="ECO:0007669"/>
    <property type="project" value="UniProtKB-KW"/>
</dbReference>
<feature type="transmembrane region" description="Helical" evidence="1">
    <location>
        <begin position="217"/>
        <end position="233"/>
    </location>
</feature>
<dbReference type="InterPro" id="IPR052710">
    <property type="entry name" value="CAAX_protease"/>
</dbReference>
<feature type="transmembrane region" description="Helical" evidence="1">
    <location>
        <begin position="98"/>
        <end position="118"/>
    </location>
</feature>
<dbReference type="STRING" id="926562.Oweho_2045"/>
<evidence type="ECO:0000259" key="2">
    <source>
        <dbReference type="Pfam" id="PF02517"/>
    </source>
</evidence>
<keyword evidence="3" id="KW-0645">Protease</keyword>
<sequence length="315" mass="34730">MKGVFSEKSGTFQFMLIVLLGVAGAMVFSFLGVVLVPLFFPISFVELMENISSITSGNVGILKFLQLFAATGTFVVPALVAAYLFSNKPKGYLKVNSFPKPILVVLLLVVISLGANAVSDLLYRFTAAIPWPEALHFIKDILDKAESAMTAQMQKFLIMENVWQFAFSFLVMAILPAVGEELLFRGVIQRVMKRGFGGMHLAVWVTAFLFALLHQQFYAFLSIMALGVVLGYIKEWSGSIWVPIILHLINNGAIILGVYFLELPYDNEGMLGDKVNWAISLPMLVVFAAALLALKKTFDTSNKSPLSKTEEALKI</sequence>
<keyword evidence="4" id="KW-1185">Reference proteome</keyword>
<feature type="transmembrane region" description="Helical" evidence="1">
    <location>
        <begin position="240"/>
        <end position="260"/>
    </location>
</feature>
<feature type="domain" description="CAAX prenyl protease 2/Lysostaphin resistance protein A-like" evidence="2">
    <location>
        <begin position="163"/>
        <end position="252"/>
    </location>
</feature>
<feature type="transmembrane region" description="Helical" evidence="1">
    <location>
        <begin position="64"/>
        <end position="86"/>
    </location>
</feature>
<protein>
    <submittedName>
        <fullName evidence="3">CAAX amino terminal protease family</fullName>
    </submittedName>
</protein>
<name>G8R3G5_OWEHD</name>
<evidence type="ECO:0000313" key="4">
    <source>
        <dbReference type="Proteomes" id="UP000005631"/>
    </source>
</evidence>
<organism evidence="3 4">
    <name type="scientific">Owenweeksia hongkongensis (strain DSM 17368 / CIP 108786 / JCM 12287 / NRRL B-23963 / UST20020801)</name>
    <dbReference type="NCBI Taxonomy" id="926562"/>
    <lineage>
        <taxon>Bacteria</taxon>
        <taxon>Pseudomonadati</taxon>
        <taxon>Bacteroidota</taxon>
        <taxon>Flavobacteriia</taxon>
        <taxon>Flavobacteriales</taxon>
        <taxon>Owenweeksiaceae</taxon>
        <taxon>Owenweeksia</taxon>
    </lineage>
</organism>
<feature type="transmembrane region" description="Helical" evidence="1">
    <location>
        <begin position="275"/>
        <end position="294"/>
    </location>
</feature>
<feature type="transmembrane region" description="Helical" evidence="1">
    <location>
        <begin position="162"/>
        <end position="183"/>
    </location>
</feature>
<proteinExistence type="predicted"/>
<feature type="transmembrane region" description="Helical" evidence="1">
    <location>
        <begin position="12"/>
        <end position="44"/>
    </location>
</feature>
<dbReference type="KEGG" id="oho:Oweho_2045"/>
<evidence type="ECO:0000313" key="3">
    <source>
        <dbReference type="EMBL" id="AEV33021.1"/>
    </source>
</evidence>
<dbReference type="EMBL" id="CP003156">
    <property type="protein sequence ID" value="AEV33021.1"/>
    <property type="molecule type" value="Genomic_DNA"/>
</dbReference>